<comment type="caution">
    <text evidence="3">The sequence shown here is derived from an EMBL/GenBank/DDBJ whole genome shotgun (WGS) entry which is preliminary data.</text>
</comment>
<dbReference type="EMBL" id="JOKH01000002">
    <property type="protein sequence ID" value="KEQ18525.1"/>
    <property type="molecule type" value="Genomic_DNA"/>
</dbReference>
<name>A0A081NJA2_9GAMM</name>
<dbReference type="SUPFAM" id="SSF143120">
    <property type="entry name" value="YefM-like"/>
    <property type="match status" value="1"/>
</dbReference>
<dbReference type="STRING" id="1137799.GZ78_13700"/>
<dbReference type="RefSeq" id="WP_034835948.1">
    <property type="nucleotide sequence ID" value="NZ_JOKH01000002.1"/>
</dbReference>
<dbReference type="Pfam" id="PF02604">
    <property type="entry name" value="PhdYeFM_antitox"/>
    <property type="match status" value="1"/>
</dbReference>
<evidence type="ECO:0000313" key="3">
    <source>
        <dbReference type="EMBL" id="KEQ18525.1"/>
    </source>
</evidence>
<proteinExistence type="inferred from homology"/>
<reference evidence="3 4" key="1">
    <citation type="submission" date="2014-06" db="EMBL/GenBank/DDBJ databases">
        <title>Whole Genome Sequences of Three Symbiotic Endozoicomonas Bacteria.</title>
        <authorList>
            <person name="Neave M.J."/>
            <person name="Apprill A."/>
            <person name="Voolstra C.R."/>
        </authorList>
    </citation>
    <scope>NUCLEOTIDE SEQUENCE [LARGE SCALE GENOMIC DNA]</scope>
    <source>
        <strain evidence="3 4">DSM 25634</strain>
    </source>
</reference>
<evidence type="ECO:0000256" key="1">
    <source>
        <dbReference type="ARBA" id="ARBA00009981"/>
    </source>
</evidence>
<evidence type="ECO:0000256" key="2">
    <source>
        <dbReference type="RuleBase" id="RU362080"/>
    </source>
</evidence>
<dbReference type="Proteomes" id="UP000028073">
    <property type="component" value="Unassembled WGS sequence"/>
</dbReference>
<protein>
    <recommendedName>
        <fullName evidence="2">Antitoxin</fullName>
    </recommendedName>
</protein>
<dbReference type="OrthoDB" id="6168250at2"/>
<dbReference type="InterPro" id="IPR006442">
    <property type="entry name" value="Antitoxin_Phd/YefM"/>
</dbReference>
<organism evidence="3 4">
    <name type="scientific">Endozoicomonas numazuensis</name>
    <dbReference type="NCBI Taxonomy" id="1137799"/>
    <lineage>
        <taxon>Bacteria</taxon>
        <taxon>Pseudomonadati</taxon>
        <taxon>Pseudomonadota</taxon>
        <taxon>Gammaproteobacteria</taxon>
        <taxon>Oceanospirillales</taxon>
        <taxon>Endozoicomonadaceae</taxon>
        <taxon>Endozoicomonas</taxon>
    </lineage>
</organism>
<evidence type="ECO:0000313" key="4">
    <source>
        <dbReference type="Proteomes" id="UP000028073"/>
    </source>
</evidence>
<gene>
    <name evidence="3" type="ORF">GZ78_13700</name>
</gene>
<dbReference type="AlphaFoldDB" id="A0A081NJA2"/>
<keyword evidence="4" id="KW-1185">Reference proteome</keyword>
<dbReference type="InterPro" id="IPR036165">
    <property type="entry name" value="YefM-like_sf"/>
</dbReference>
<comment type="similarity">
    <text evidence="1 2">Belongs to the phD/YefM antitoxin family.</text>
</comment>
<comment type="function">
    <text evidence="2">Antitoxin component of a type II toxin-antitoxin (TA) system.</text>
</comment>
<sequence>MKTITVSGLKANAANLDAEGGLIITQNGAPKYVVETYEDYEKREQAIALLKLMTMAESDIQQSRTLTSEELKSQLLKKQSDTFEE</sequence>
<dbReference type="eggNOG" id="COG2161">
    <property type="taxonomic scope" value="Bacteria"/>
</dbReference>
<accession>A0A081NJA2</accession>